<reference evidence="3" key="1">
    <citation type="submission" date="2023-06" db="EMBL/GenBank/DDBJ databases">
        <title>Genome-scale phylogeny and comparative genomics of the fungal order Sordariales.</title>
        <authorList>
            <consortium name="Lawrence Berkeley National Laboratory"/>
            <person name="Hensen N."/>
            <person name="Bonometti L."/>
            <person name="Westerberg I."/>
            <person name="Brannstrom I.O."/>
            <person name="Guillou S."/>
            <person name="Cros-Aarteil S."/>
            <person name="Calhoun S."/>
            <person name="Haridas S."/>
            <person name="Kuo A."/>
            <person name="Mondo S."/>
            <person name="Pangilinan J."/>
            <person name="Riley R."/>
            <person name="LaButti K."/>
            <person name="Andreopoulos B."/>
            <person name="Lipzen A."/>
            <person name="Chen C."/>
            <person name="Yanf M."/>
            <person name="Daum C."/>
            <person name="Ng V."/>
            <person name="Clum A."/>
            <person name="Steindorff A."/>
            <person name="Ohm R."/>
            <person name="Martin F."/>
            <person name="Silar P."/>
            <person name="Natvig D."/>
            <person name="Lalanne C."/>
            <person name="Gautier V."/>
            <person name="Ament-velasquez S.L."/>
            <person name="Kruys A."/>
            <person name="Hutchinson M.I."/>
            <person name="Powell A.J."/>
            <person name="Barry K."/>
            <person name="Miller A.N."/>
            <person name="Grigoriev I.V."/>
            <person name="Debuchy R."/>
            <person name="Gladieux P."/>
            <person name="Thoren M.H."/>
            <person name="Johannesson H."/>
        </authorList>
    </citation>
    <scope>NUCLEOTIDE SEQUENCE</scope>
    <source>
        <strain evidence="3">SMH3187-1</strain>
    </source>
</reference>
<evidence type="ECO:0000256" key="1">
    <source>
        <dbReference type="SAM" id="MobiDB-lite"/>
    </source>
</evidence>
<sequence>MVASSCLKMVLHAAFLIAAILPKSKADSLDPWLSAAVITETVWTTNCSVEEATTTPTGYTTTTSIVLANAVLTNVTLQPATSPTSCYELPTPIASLDVVAFAVSHISDTDIDPVLFYLADNATVPVYVATFVDGHRILLDVSSGSSTAGRVALAMPRGESIVFDATGIHHFDAPCDSVLSVDIGGFLEQITSIAFPSPGFQLVKSNLRVRNDAIIDTDADSVFSVTIQVDDAVGNQLMAPQLSFGPTACKLVKQQLGTEWSNFTWACDFPGANSSVKRCANAFASWLEPSFSQSGAQSSEQSEKEIPLFNVLPSFLDEARSPIIHLFPNLSQPLGDGLDWISKAHIAVLDAGAGGALAMCSALHQSDQYGLLFSDPGLSDTHTVGVYHSPPVSTIFGQVASRTTLMTREPPRVVIPTVSDFPSVTAASFPVPVLEAPTEMPVPEEEDTADDAFDDEGWY</sequence>
<dbReference type="Proteomes" id="UP001172155">
    <property type="component" value="Unassembled WGS sequence"/>
</dbReference>
<evidence type="ECO:0000313" key="4">
    <source>
        <dbReference type="Proteomes" id="UP001172155"/>
    </source>
</evidence>
<feature type="compositionally biased region" description="Acidic residues" evidence="1">
    <location>
        <begin position="442"/>
        <end position="459"/>
    </location>
</feature>
<feature type="signal peptide" evidence="2">
    <location>
        <begin position="1"/>
        <end position="26"/>
    </location>
</feature>
<feature type="region of interest" description="Disordered" evidence="1">
    <location>
        <begin position="438"/>
        <end position="459"/>
    </location>
</feature>
<dbReference type="AlphaFoldDB" id="A0AA40EUG9"/>
<comment type="caution">
    <text evidence="3">The sequence shown here is derived from an EMBL/GenBank/DDBJ whole genome shotgun (WGS) entry which is preliminary data.</text>
</comment>
<evidence type="ECO:0000256" key="2">
    <source>
        <dbReference type="SAM" id="SignalP"/>
    </source>
</evidence>
<protein>
    <submittedName>
        <fullName evidence="3">Uncharacterized protein</fullName>
    </submittedName>
</protein>
<evidence type="ECO:0000313" key="3">
    <source>
        <dbReference type="EMBL" id="KAK0745691.1"/>
    </source>
</evidence>
<accession>A0AA40EUG9</accession>
<organism evidence="3 4">
    <name type="scientific">Schizothecium vesticola</name>
    <dbReference type="NCBI Taxonomy" id="314040"/>
    <lineage>
        <taxon>Eukaryota</taxon>
        <taxon>Fungi</taxon>
        <taxon>Dikarya</taxon>
        <taxon>Ascomycota</taxon>
        <taxon>Pezizomycotina</taxon>
        <taxon>Sordariomycetes</taxon>
        <taxon>Sordariomycetidae</taxon>
        <taxon>Sordariales</taxon>
        <taxon>Schizotheciaceae</taxon>
        <taxon>Schizothecium</taxon>
    </lineage>
</organism>
<keyword evidence="2" id="KW-0732">Signal</keyword>
<keyword evidence="4" id="KW-1185">Reference proteome</keyword>
<feature type="chain" id="PRO_5041323039" evidence="2">
    <location>
        <begin position="27"/>
        <end position="459"/>
    </location>
</feature>
<dbReference type="EMBL" id="JAUKUD010000004">
    <property type="protein sequence ID" value="KAK0745691.1"/>
    <property type="molecule type" value="Genomic_DNA"/>
</dbReference>
<gene>
    <name evidence="3" type="ORF">B0T18DRAFT_135957</name>
</gene>
<proteinExistence type="predicted"/>
<name>A0AA40EUG9_9PEZI</name>